<evidence type="ECO:0000256" key="11">
    <source>
        <dbReference type="ARBA" id="ARBA00022982"/>
    </source>
</evidence>
<dbReference type="CDD" id="cd03467">
    <property type="entry name" value="Rieske"/>
    <property type="match status" value="1"/>
</dbReference>
<keyword evidence="13" id="KW-0560">Oxidoreductase</keyword>
<feature type="domain" description="Rieske" evidence="22">
    <location>
        <begin position="268"/>
        <end position="334"/>
    </location>
</feature>
<evidence type="ECO:0000256" key="17">
    <source>
        <dbReference type="ARBA" id="ARBA00023157"/>
    </source>
</evidence>
<dbReference type="HOGENOM" id="CLU_050668_0_0_11"/>
<evidence type="ECO:0000256" key="21">
    <source>
        <dbReference type="SAM" id="Phobius"/>
    </source>
</evidence>
<dbReference type="InterPro" id="IPR036922">
    <property type="entry name" value="Rieske_2Fe-2S_sf"/>
</dbReference>
<evidence type="ECO:0000256" key="16">
    <source>
        <dbReference type="ARBA" id="ARBA00023136"/>
    </source>
</evidence>
<proteinExistence type="inferred from homology"/>
<evidence type="ECO:0000256" key="15">
    <source>
        <dbReference type="ARBA" id="ARBA00023014"/>
    </source>
</evidence>
<keyword evidence="12 21" id="KW-1133">Transmembrane helix</keyword>
<evidence type="ECO:0000256" key="2">
    <source>
        <dbReference type="ARBA" id="ARBA00004651"/>
    </source>
</evidence>
<evidence type="ECO:0000256" key="20">
    <source>
        <dbReference type="ARBA" id="ARBA00034078"/>
    </source>
</evidence>
<keyword evidence="8 21" id="KW-0812">Transmembrane</keyword>
<feature type="transmembrane region" description="Helical" evidence="21">
    <location>
        <begin position="92"/>
        <end position="111"/>
    </location>
</feature>
<dbReference type="InterPro" id="IPR045603">
    <property type="entry name" value="QcrA_N"/>
</dbReference>
<evidence type="ECO:0000256" key="3">
    <source>
        <dbReference type="ARBA" id="ARBA00010651"/>
    </source>
</evidence>
<evidence type="ECO:0000256" key="12">
    <source>
        <dbReference type="ARBA" id="ARBA00022989"/>
    </source>
</evidence>
<dbReference type="AlphaFoldDB" id="F5XRY8"/>
<evidence type="ECO:0000256" key="4">
    <source>
        <dbReference type="ARBA" id="ARBA00015816"/>
    </source>
</evidence>
<dbReference type="GO" id="GO:0016705">
    <property type="term" value="F:oxidoreductase activity, acting on paired donors, with incorporation or reduction of molecular oxygen"/>
    <property type="evidence" value="ECO:0007669"/>
    <property type="project" value="UniProtKB-ARBA"/>
</dbReference>
<evidence type="ECO:0000256" key="7">
    <source>
        <dbReference type="ARBA" id="ARBA00022660"/>
    </source>
</evidence>
<evidence type="ECO:0000256" key="18">
    <source>
        <dbReference type="ARBA" id="ARBA00029586"/>
    </source>
</evidence>
<feature type="transmembrane region" description="Helical" evidence="21">
    <location>
        <begin position="155"/>
        <end position="176"/>
    </location>
</feature>
<dbReference type="PRINTS" id="PR00162">
    <property type="entry name" value="RIESKE"/>
</dbReference>
<evidence type="ECO:0000313" key="23">
    <source>
        <dbReference type="EMBL" id="BAK37201.1"/>
    </source>
</evidence>
<dbReference type="InterPro" id="IPR005805">
    <property type="entry name" value="Rieske_Fe-S_prot_C"/>
</dbReference>
<organism evidence="23 24">
    <name type="scientific">Microlunatus phosphovorus (strain ATCC 700054 / DSM 10555 / JCM 9379 / NBRC 101784 / NCIMB 13414 / VKM Ac-1990 / NM-1)</name>
    <dbReference type="NCBI Taxonomy" id="1032480"/>
    <lineage>
        <taxon>Bacteria</taxon>
        <taxon>Bacillati</taxon>
        <taxon>Actinomycetota</taxon>
        <taxon>Actinomycetes</taxon>
        <taxon>Propionibacteriales</taxon>
        <taxon>Propionibacteriaceae</taxon>
        <taxon>Microlunatus</taxon>
    </lineage>
</organism>
<keyword evidence="5" id="KW-0813">Transport</keyword>
<protein>
    <recommendedName>
        <fullName evidence="4">Cytochrome bc1 complex Rieske iron-sulfur subunit</fullName>
    </recommendedName>
    <alternativeName>
        <fullName evidence="18">Cytochrome bc1 reductase complex subunit QcrA</fullName>
    </alternativeName>
    <alternativeName>
        <fullName evidence="19">Rieske iron-sulfur protein</fullName>
    </alternativeName>
</protein>
<dbReference type="GO" id="GO:0005886">
    <property type="term" value="C:plasma membrane"/>
    <property type="evidence" value="ECO:0007669"/>
    <property type="project" value="UniProtKB-SubCell"/>
</dbReference>
<dbReference type="RefSeq" id="WP_013865038.1">
    <property type="nucleotide sequence ID" value="NC_015635.1"/>
</dbReference>
<sequence>MSDLQRHGATDHELATVDSERFPVPDPGEPEHLPRLTDIDEAAANRATRQVATMFGLVPILALIFVVCYFAVPKDVVVDFGPLHTPAQHVIFGLTLGLALLLIGTGAIQWARQLMDDHEMVDHRHGAASSNEDREYVITELEKGIDESGITRRKVLGASLLGALGLVALPGVVLLADLGPWPTRKFLERTLETTIWKEGIRLVNDVTYTPIKAEQVQIGQLINAQPENLQDFHGTEFLQEKAKASIIVVRMNPNTIKIPESRKDWHVGGILCYSKICTHVGCPISLWEQQTHHLLCPCHQSTFDLGDSGLVVFGPAARALPQLPITVDAEGYLVARDGFDVPTGPSYFERDSRNDFKRGDN</sequence>
<gene>
    <name evidence="23" type="primary">qcrA</name>
    <name evidence="23" type="ordered locus">MLP_41870</name>
</gene>
<evidence type="ECO:0000256" key="9">
    <source>
        <dbReference type="ARBA" id="ARBA00022714"/>
    </source>
</evidence>
<dbReference type="KEGG" id="mph:MLP_41870"/>
<dbReference type="InterPro" id="IPR017941">
    <property type="entry name" value="Rieske_2Fe-2S"/>
</dbReference>
<evidence type="ECO:0000256" key="13">
    <source>
        <dbReference type="ARBA" id="ARBA00023002"/>
    </source>
</evidence>
<evidence type="ECO:0000256" key="5">
    <source>
        <dbReference type="ARBA" id="ARBA00022448"/>
    </source>
</evidence>
<evidence type="ECO:0000256" key="1">
    <source>
        <dbReference type="ARBA" id="ARBA00002494"/>
    </source>
</evidence>
<dbReference type="STRING" id="1032480.MLP_41870"/>
<keyword evidence="7" id="KW-0679">Respiratory chain</keyword>
<dbReference type="SUPFAM" id="SSF50022">
    <property type="entry name" value="ISP domain"/>
    <property type="match status" value="1"/>
</dbReference>
<dbReference type="PANTHER" id="PTHR10134">
    <property type="entry name" value="CYTOCHROME B-C1 COMPLEX SUBUNIT RIESKE, MITOCHONDRIAL"/>
    <property type="match status" value="1"/>
</dbReference>
<keyword evidence="14" id="KW-0408">Iron</keyword>
<keyword evidence="15" id="KW-0411">Iron-sulfur</keyword>
<dbReference type="GO" id="GO:0046872">
    <property type="term" value="F:metal ion binding"/>
    <property type="evidence" value="ECO:0007669"/>
    <property type="project" value="UniProtKB-KW"/>
</dbReference>
<dbReference type="OrthoDB" id="9802613at2"/>
<keyword evidence="9" id="KW-0001">2Fe-2S</keyword>
<dbReference type="Pfam" id="PF00355">
    <property type="entry name" value="Rieske"/>
    <property type="match status" value="1"/>
</dbReference>
<keyword evidence="16 21" id="KW-0472">Membrane</keyword>
<evidence type="ECO:0000256" key="10">
    <source>
        <dbReference type="ARBA" id="ARBA00022723"/>
    </source>
</evidence>
<name>F5XRY8_MICPN</name>
<evidence type="ECO:0000256" key="14">
    <source>
        <dbReference type="ARBA" id="ARBA00023004"/>
    </source>
</evidence>
<keyword evidence="24" id="KW-1185">Reference proteome</keyword>
<dbReference type="PROSITE" id="PS51296">
    <property type="entry name" value="RIESKE"/>
    <property type="match status" value="1"/>
</dbReference>
<comment type="subcellular location">
    <subcellularLocation>
        <location evidence="2">Cell membrane</location>
        <topology evidence="2">Multi-pass membrane protein</topology>
    </subcellularLocation>
</comment>
<dbReference type="GO" id="GO:0051537">
    <property type="term" value="F:2 iron, 2 sulfur cluster binding"/>
    <property type="evidence" value="ECO:0007669"/>
    <property type="project" value="UniProtKB-KW"/>
</dbReference>
<keyword evidence="10" id="KW-0479">Metal-binding</keyword>
<evidence type="ECO:0000259" key="22">
    <source>
        <dbReference type="PROSITE" id="PS51296"/>
    </source>
</evidence>
<dbReference type="eggNOG" id="COG0723">
    <property type="taxonomic scope" value="Bacteria"/>
</dbReference>
<dbReference type="GO" id="GO:0004497">
    <property type="term" value="F:monooxygenase activity"/>
    <property type="evidence" value="ECO:0007669"/>
    <property type="project" value="UniProtKB-ARBA"/>
</dbReference>
<comment type="similarity">
    <text evidence="3">Belongs to the Rieske iron-sulfur protein family.</text>
</comment>
<dbReference type="InterPro" id="IPR014349">
    <property type="entry name" value="Rieske_Fe-S_prot"/>
</dbReference>
<reference evidence="23 24" key="1">
    <citation type="submission" date="2011-05" db="EMBL/GenBank/DDBJ databases">
        <title>Whole genome sequence of Microlunatus phosphovorus NM-1.</title>
        <authorList>
            <person name="Hosoyama A."/>
            <person name="Sasaki K."/>
            <person name="Harada T."/>
            <person name="Igarashi R."/>
            <person name="Kawakoshi A."/>
            <person name="Sasagawa M."/>
            <person name="Fukada J."/>
            <person name="Nakamura S."/>
            <person name="Katano Y."/>
            <person name="Hanada S."/>
            <person name="Kamagata Y."/>
            <person name="Nakamura N."/>
            <person name="Yamazaki S."/>
            <person name="Fujita N."/>
        </authorList>
    </citation>
    <scope>NUCLEOTIDE SEQUENCE [LARGE SCALE GENOMIC DNA]</scope>
    <source>
        <strain evidence="24">ATCC 700054 / DSM 10555 / JCM 9379 / NBRC 101784 / NCIMB 13414 / VKM Ac-1990 / NM-1</strain>
    </source>
</reference>
<dbReference type="Pfam" id="PF19297">
    <property type="entry name" value="QcrA_N"/>
    <property type="match status" value="1"/>
</dbReference>
<evidence type="ECO:0000256" key="19">
    <source>
        <dbReference type="ARBA" id="ARBA00032409"/>
    </source>
</evidence>
<keyword evidence="11" id="KW-0249">Electron transport</keyword>
<feature type="transmembrane region" description="Helical" evidence="21">
    <location>
        <begin position="51"/>
        <end position="72"/>
    </location>
</feature>
<dbReference type="EMBL" id="AP012204">
    <property type="protein sequence ID" value="BAK37201.1"/>
    <property type="molecule type" value="Genomic_DNA"/>
</dbReference>
<comment type="function">
    <text evidence="1">Iron-sulfur subunit of the cytochrome bc1 complex, an essential component of the respiratory electron transport chain required for ATP synthesis. The bc1 complex catalyzes the oxidation of menaquinol and the reduction of cytochrome c in the respiratory chain. The bc1 complex operates through a Q-cycle mechanism that couples electron transfer to generation of the proton gradient that drives ATP synthesis.</text>
</comment>
<comment type="cofactor">
    <cofactor evidence="20">
        <name>[2Fe-2S] cluster</name>
        <dbReference type="ChEBI" id="CHEBI:190135"/>
    </cofactor>
</comment>
<accession>F5XRY8</accession>
<dbReference type="Gene3D" id="2.102.10.10">
    <property type="entry name" value="Rieske [2Fe-2S] iron-sulphur domain"/>
    <property type="match status" value="1"/>
</dbReference>
<keyword evidence="17" id="KW-1015">Disulfide bond</keyword>
<keyword evidence="6" id="KW-1003">Cell membrane</keyword>
<evidence type="ECO:0000256" key="6">
    <source>
        <dbReference type="ARBA" id="ARBA00022475"/>
    </source>
</evidence>
<evidence type="ECO:0000313" key="24">
    <source>
        <dbReference type="Proteomes" id="UP000007947"/>
    </source>
</evidence>
<evidence type="ECO:0000256" key="8">
    <source>
        <dbReference type="ARBA" id="ARBA00022692"/>
    </source>
</evidence>
<dbReference type="Proteomes" id="UP000007947">
    <property type="component" value="Chromosome"/>
</dbReference>